<feature type="region of interest" description="Disordered" evidence="1">
    <location>
        <begin position="1"/>
        <end position="39"/>
    </location>
</feature>
<dbReference type="InterPro" id="IPR021457">
    <property type="entry name" value="DUF3108"/>
</dbReference>
<keyword evidence="3" id="KW-1185">Reference proteome</keyword>
<gene>
    <name evidence="2" type="ORF">HHL10_02320</name>
</gene>
<evidence type="ECO:0000313" key="2">
    <source>
        <dbReference type="EMBL" id="NML13814.1"/>
    </source>
</evidence>
<name>A0A848F2A8_9BURK</name>
<feature type="region of interest" description="Disordered" evidence="1">
    <location>
        <begin position="64"/>
        <end position="84"/>
    </location>
</feature>
<reference evidence="2 3" key="1">
    <citation type="submission" date="2020-04" db="EMBL/GenBank/DDBJ databases">
        <title>Azohydromonas sp. isolated from soil.</title>
        <authorList>
            <person name="Dahal R.H."/>
        </authorList>
    </citation>
    <scope>NUCLEOTIDE SEQUENCE [LARGE SCALE GENOMIC DNA]</scope>
    <source>
        <strain evidence="2 3">G-1-1-14</strain>
    </source>
</reference>
<dbReference type="Proteomes" id="UP000574067">
    <property type="component" value="Unassembled WGS sequence"/>
</dbReference>
<organism evidence="2 3">
    <name type="scientific">Azohydromonas caseinilytica</name>
    <dbReference type="NCBI Taxonomy" id="2728836"/>
    <lineage>
        <taxon>Bacteria</taxon>
        <taxon>Pseudomonadati</taxon>
        <taxon>Pseudomonadota</taxon>
        <taxon>Betaproteobacteria</taxon>
        <taxon>Burkholderiales</taxon>
        <taxon>Sphaerotilaceae</taxon>
        <taxon>Azohydromonas</taxon>
    </lineage>
</organism>
<evidence type="ECO:0000256" key="1">
    <source>
        <dbReference type="SAM" id="MobiDB-lite"/>
    </source>
</evidence>
<protein>
    <submittedName>
        <fullName evidence="2">DUF3108 domain-containing protein</fullName>
    </submittedName>
</protein>
<dbReference type="Pfam" id="PF11306">
    <property type="entry name" value="DUF3108"/>
    <property type="match status" value="1"/>
</dbReference>
<comment type="caution">
    <text evidence="2">The sequence shown here is derived from an EMBL/GenBank/DDBJ whole genome shotgun (WGS) entry which is preliminary data.</text>
</comment>
<dbReference type="EMBL" id="JABBFW010000001">
    <property type="protein sequence ID" value="NML13814.1"/>
    <property type="molecule type" value="Genomic_DNA"/>
</dbReference>
<accession>A0A848F2A8</accession>
<proteinExistence type="predicted"/>
<feature type="compositionally biased region" description="Low complexity" evidence="1">
    <location>
        <begin position="64"/>
        <end position="76"/>
    </location>
</feature>
<sequence length="300" mass="31299">MPEAPPAVAEAASAADSAASQAQELTGAPAASAAEAPEAPVAVVPAEAASAVVVPEPEPEPAASAVAATPAASDAPGALPAPPVYATALPPPLLRRYRLERGLLWGTGELRWQPGAGRYEASLSGEVAGINVLDWRSGGAIDAAGIAPERYVVRRRGRDPQAANFQREAGKITYSGPTTEFPLPAGTQDRLTVLLQIPAIVAADPQRFGVAGARIQVFVSGSRADADAWSFHVEGEARVAGPDGEVQALKISREPRKKYDTRVEFWLDPARHYLPVRARLSSAGGGDALELMLESEEKLP</sequence>
<evidence type="ECO:0000313" key="3">
    <source>
        <dbReference type="Proteomes" id="UP000574067"/>
    </source>
</evidence>
<dbReference type="AlphaFoldDB" id="A0A848F2A8"/>